<accession>A0A8T0F6E1</accession>
<evidence type="ECO:0000256" key="1">
    <source>
        <dbReference type="SAM" id="MobiDB-lite"/>
    </source>
</evidence>
<gene>
    <name evidence="2" type="ORF">HNY73_010256</name>
</gene>
<dbReference type="Proteomes" id="UP000807504">
    <property type="component" value="Unassembled WGS sequence"/>
</dbReference>
<evidence type="ECO:0000313" key="3">
    <source>
        <dbReference type="Proteomes" id="UP000807504"/>
    </source>
</evidence>
<evidence type="ECO:0000313" key="2">
    <source>
        <dbReference type="EMBL" id="KAF8784603.1"/>
    </source>
</evidence>
<dbReference type="AlphaFoldDB" id="A0A8T0F6E1"/>
<organism evidence="2 3">
    <name type="scientific">Argiope bruennichi</name>
    <name type="common">Wasp spider</name>
    <name type="synonym">Aranea bruennichi</name>
    <dbReference type="NCBI Taxonomy" id="94029"/>
    <lineage>
        <taxon>Eukaryota</taxon>
        <taxon>Metazoa</taxon>
        <taxon>Ecdysozoa</taxon>
        <taxon>Arthropoda</taxon>
        <taxon>Chelicerata</taxon>
        <taxon>Arachnida</taxon>
        <taxon>Araneae</taxon>
        <taxon>Araneomorphae</taxon>
        <taxon>Entelegynae</taxon>
        <taxon>Araneoidea</taxon>
        <taxon>Araneidae</taxon>
        <taxon>Argiope</taxon>
    </lineage>
</organism>
<feature type="region of interest" description="Disordered" evidence="1">
    <location>
        <begin position="56"/>
        <end position="148"/>
    </location>
</feature>
<proteinExistence type="predicted"/>
<feature type="region of interest" description="Disordered" evidence="1">
    <location>
        <begin position="181"/>
        <end position="213"/>
    </location>
</feature>
<feature type="compositionally biased region" description="Low complexity" evidence="1">
    <location>
        <begin position="117"/>
        <end position="129"/>
    </location>
</feature>
<dbReference type="EMBL" id="JABXBU010000030">
    <property type="protein sequence ID" value="KAF8784603.1"/>
    <property type="molecule type" value="Genomic_DNA"/>
</dbReference>
<reference evidence="2" key="2">
    <citation type="submission" date="2020-06" db="EMBL/GenBank/DDBJ databases">
        <authorList>
            <person name="Sheffer M."/>
        </authorList>
    </citation>
    <scope>NUCLEOTIDE SEQUENCE</scope>
</reference>
<feature type="compositionally biased region" description="Polar residues" evidence="1">
    <location>
        <begin position="95"/>
        <end position="104"/>
    </location>
</feature>
<feature type="compositionally biased region" description="Polar residues" evidence="1">
    <location>
        <begin position="74"/>
        <end position="86"/>
    </location>
</feature>
<feature type="compositionally biased region" description="Polar residues" evidence="1">
    <location>
        <begin position="130"/>
        <end position="147"/>
    </location>
</feature>
<reference evidence="2" key="1">
    <citation type="journal article" date="2020" name="bioRxiv">
        <title>Chromosome-level reference genome of the European wasp spider Argiope bruennichi: a resource for studies on range expansion and evolutionary adaptation.</title>
        <authorList>
            <person name="Sheffer M.M."/>
            <person name="Hoppe A."/>
            <person name="Krehenwinkel H."/>
            <person name="Uhl G."/>
            <person name="Kuss A.W."/>
            <person name="Jensen L."/>
            <person name="Jensen C."/>
            <person name="Gillespie R.G."/>
            <person name="Hoff K.J."/>
            <person name="Prost S."/>
        </authorList>
    </citation>
    <scope>NUCLEOTIDE SEQUENCE</scope>
</reference>
<keyword evidence="3" id="KW-1185">Reference proteome</keyword>
<name>A0A8T0F6E1_ARGBR</name>
<protein>
    <submittedName>
        <fullName evidence="2">Uncharacterized protein</fullName>
    </submittedName>
</protein>
<sequence>MLYNFDTTSEEWYFLEHLGQDIDWRWLKYTAENGIISICNTMTSMKKAAVSYPLRRWQPGSTKPQALDPRPQDTPYTHTSSITHATTPAKHTPQALPTPQQPGSTHRKHYPRHNSPAAHTASITHATTARQHTPQALPTPQQPGQHNTQAITHATTARHTHEALPTHNTADNTRITHATNTRSAHNTAKHYPPTTARQHTPQALPTPQTPWQHTTASITHATTARLNTTPQALPTPQQPGSTHRKHYPLTHRQHILHLLQTSPIQQNSVHILHLKLPHISTSMKHNSKIFLAGVYSIIFFIPRITYSLAQCSDSMHYPLQRLNRHISAQCLLQNSHSVYCAVSIY</sequence>
<comment type="caution">
    <text evidence="2">The sequence shown here is derived from an EMBL/GenBank/DDBJ whole genome shotgun (WGS) entry which is preliminary data.</text>
</comment>
<feature type="compositionally biased region" description="Polar residues" evidence="1">
    <location>
        <begin position="195"/>
        <end position="212"/>
    </location>
</feature>